<evidence type="ECO:0008006" key="2">
    <source>
        <dbReference type="Google" id="ProtNLM"/>
    </source>
</evidence>
<protein>
    <recommendedName>
        <fullName evidence="2">PIN domain-containing protein</fullName>
    </recommendedName>
</protein>
<comment type="caution">
    <text evidence="1">The sequence shown here is derived from an EMBL/GenBank/DDBJ whole genome shotgun (WGS) entry which is preliminary data.</text>
</comment>
<name>X1T212_9ZZZZ</name>
<evidence type="ECO:0000313" key="1">
    <source>
        <dbReference type="EMBL" id="GAI99243.1"/>
    </source>
</evidence>
<dbReference type="SUPFAM" id="SSF88723">
    <property type="entry name" value="PIN domain-like"/>
    <property type="match status" value="1"/>
</dbReference>
<dbReference type="AlphaFoldDB" id="X1T212"/>
<dbReference type="InterPro" id="IPR029060">
    <property type="entry name" value="PIN-like_dom_sf"/>
</dbReference>
<reference evidence="1" key="1">
    <citation type="journal article" date="2014" name="Front. Microbiol.">
        <title>High frequency of phylogenetically diverse reductive dehalogenase-homologous genes in deep subseafloor sedimentary metagenomes.</title>
        <authorList>
            <person name="Kawai M."/>
            <person name="Futagami T."/>
            <person name="Toyoda A."/>
            <person name="Takaki Y."/>
            <person name="Nishi S."/>
            <person name="Hori S."/>
            <person name="Arai W."/>
            <person name="Tsubouchi T."/>
            <person name="Morono Y."/>
            <person name="Uchiyama I."/>
            <person name="Ito T."/>
            <person name="Fujiyama A."/>
            <person name="Inagaki F."/>
            <person name="Takami H."/>
        </authorList>
    </citation>
    <scope>NUCLEOTIDE SEQUENCE</scope>
    <source>
        <strain evidence="1">Expedition CK06-06</strain>
    </source>
</reference>
<dbReference type="EMBL" id="BARW01025075">
    <property type="protein sequence ID" value="GAI99243.1"/>
    <property type="molecule type" value="Genomic_DNA"/>
</dbReference>
<sequence length="122" mass="13915">VLNNEYELVISDLTERELLGAPENVKTLIKNLGIKPEIIMVTTEVIDLANKYLNEKVIGEISKDDCLHISLATINKIDILVSWNFKHIVNIKRIRGYNAINIMNGYSTIEIRSPKDLIDHED</sequence>
<gene>
    <name evidence="1" type="ORF">S12H4_41196</name>
</gene>
<feature type="non-terminal residue" evidence="1">
    <location>
        <position position="1"/>
    </location>
</feature>
<organism evidence="1">
    <name type="scientific">marine sediment metagenome</name>
    <dbReference type="NCBI Taxonomy" id="412755"/>
    <lineage>
        <taxon>unclassified sequences</taxon>
        <taxon>metagenomes</taxon>
        <taxon>ecological metagenomes</taxon>
    </lineage>
</organism>
<accession>X1T212</accession>
<proteinExistence type="predicted"/>